<dbReference type="PRINTS" id="PR00344">
    <property type="entry name" value="BCTRLSENSOR"/>
</dbReference>
<protein>
    <recommendedName>
        <fullName evidence="2">histidine kinase</fullName>
        <ecNumber evidence="2">2.7.13.3</ecNumber>
    </recommendedName>
</protein>
<dbReference type="Proteomes" id="UP001595805">
    <property type="component" value="Unassembled WGS sequence"/>
</dbReference>
<evidence type="ECO:0000313" key="11">
    <source>
        <dbReference type="Proteomes" id="UP001595805"/>
    </source>
</evidence>
<feature type="domain" description="PAS" evidence="8">
    <location>
        <begin position="256"/>
        <end position="329"/>
    </location>
</feature>
<dbReference type="SMART" id="SM00387">
    <property type="entry name" value="HATPase_c"/>
    <property type="match status" value="1"/>
</dbReference>
<dbReference type="SUPFAM" id="SSF47384">
    <property type="entry name" value="Homodimeric domain of signal transducing histidine kinase"/>
    <property type="match status" value="1"/>
</dbReference>
<evidence type="ECO:0000259" key="9">
    <source>
        <dbReference type="PROSITE" id="PS50113"/>
    </source>
</evidence>
<dbReference type="InterPro" id="IPR035965">
    <property type="entry name" value="PAS-like_dom_sf"/>
</dbReference>
<dbReference type="Gene3D" id="3.30.450.20">
    <property type="entry name" value="PAS domain"/>
    <property type="match status" value="2"/>
</dbReference>
<evidence type="ECO:0000313" key="10">
    <source>
        <dbReference type="EMBL" id="MFC3881653.1"/>
    </source>
</evidence>
<dbReference type="InterPro" id="IPR000700">
    <property type="entry name" value="PAS-assoc_C"/>
</dbReference>
<evidence type="ECO:0000259" key="7">
    <source>
        <dbReference type="PROSITE" id="PS50110"/>
    </source>
</evidence>
<proteinExistence type="predicted"/>
<dbReference type="InterPro" id="IPR013767">
    <property type="entry name" value="PAS_fold"/>
</dbReference>
<accession>A0ABV8AUN5</accession>
<evidence type="ECO:0000256" key="4">
    <source>
        <dbReference type="ARBA" id="ARBA00023012"/>
    </source>
</evidence>
<dbReference type="CDD" id="cd00082">
    <property type="entry name" value="HisKA"/>
    <property type="match status" value="1"/>
</dbReference>
<dbReference type="InterPro" id="IPR036890">
    <property type="entry name" value="HATPase_C_sf"/>
</dbReference>
<dbReference type="SMART" id="SM00448">
    <property type="entry name" value="REC"/>
    <property type="match status" value="1"/>
</dbReference>
<reference evidence="11" key="1">
    <citation type="journal article" date="2019" name="Int. J. Syst. Evol. Microbiol.">
        <title>The Global Catalogue of Microorganisms (GCM) 10K type strain sequencing project: providing services to taxonomists for standard genome sequencing and annotation.</title>
        <authorList>
            <consortium name="The Broad Institute Genomics Platform"/>
            <consortium name="The Broad Institute Genome Sequencing Center for Infectious Disease"/>
            <person name="Wu L."/>
            <person name="Ma J."/>
        </authorList>
    </citation>
    <scope>NUCLEOTIDE SEQUENCE [LARGE SCALE GENOMIC DNA]</scope>
    <source>
        <strain evidence="11">CCUG 60523</strain>
    </source>
</reference>
<dbReference type="Pfam" id="PF00512">
    <property type="entry name" value="HisKA"/>
    <property type="match status" value="1"/>
</dbReference>
<dbReference type="EC" id="2.7.13.3" evidence="2"/>
<evidence type="ECO:0000256" key="1">
    <source>
        <dbReference type="ARBA" id="ARBA00000085"/>
    </source>
</evidence>
<dbReference type="PANTHER" id="PTHR45339:SF1">
    <property type="entry name" value="HYBRID SIGNAL TRANSDUCTION HISTIDINE KINASE J"/>
    <property type="match status" value="1"/>
</dbReference>
<dbReference type="Pfam" id="PF00072">
    <property type="entry name" value="Response_reg"/>
    <property type="match status" value="1"/>
</dbReference>
<feature type="domain" description="PAC" evidence="9">
    <location>
        <begin position="330"/>
        <end position="382"/>
    </location>
</feature>
<dbReference type="RefSeq" id="WP_377907000.1">
    <property type="nucleotide sequence ID" value="NZ_JBHRZS010000007.1"/>
</dbReference>
<name>A0ABV8AUN5_9BACT</name>
<dbReference type="CDD" id="cd16922">
    <property type="entry name" value="HATPase_EvgS-ArcB-TorS-like"/>
    <property type="match status" value="1"/>
</dbReference>
<feature type="domain" description="Histidine kinase" evidence="6">
    <location>
        <begin position="400"/>
        <end position="621"/>
    </location>
</feature>
<evidence type="ECO:0000256" key="5">
    <source>
        <dbReference type="PROSITE-ProRule" id="PRU00169"/>
    </source>
</evidence>
<dbReference type="SMART" id="SM00086">
    <property type="entry name" value="PAC"/>
    <property type="match status" value="2"/>
</dbReference>
<dbReference type="SUPFAM" id="SSF52172">
    <property type="entry name" value="CheY-like"/>
    <property type="match status" value="1"/>
</dbReference>
<dbReference type="PANTHER" id="PTHR45339">
    <property type="entry name" value="HYBRID SIGNAL TRANSDUCTION HISTIDINE KINASE J"/>
    <property type="match status" value="1"/>
</dbReference>
<evidence type="ECO:0000256" key="2">
    <source>
        <dbReference type="ARBA" id="ARBA00012438"/>
    </source>
</evidence>
<dbReference type="InterPro" id="IPR005467">
    <property type="entry name" value="His_kinase_dom"/>
</dbReference>
<feature type="domain" description="Response regulatory" evidence="7">
    <location>
        <begin position="644"/>
        <end position="763"/>
    </location>
</feature>
<dbReference type="Pfam" id="PF00989">
    <property type="entry name" value="PAS"/>
    <property type="match status" value="1"/>
</dbReference>
<dbReference type="PROSITE" id="PS50112">
    <property type="entry name" value="PAS"/>
    <property type="match status" value="2"/>
</dbReference>
<evidence type="ECO:0000259" key="6">
    <source>
        <dbReference type="PROSITE" id="PS50109"/>
    </source>
</evidence>
<dbReference type="EMBL" id="JBHRZS010000007">
    <property type="protein sequence ID" value="MFC3881653.1"/>
    <property type="molecule type" value="Genomic_DNA"/>
</dbReference>
<dbReference type="NCBIfam" id="TIGR00229">
    <property type="entry name" value="sensory_box"/>
    <property type="match status" value="2"/>
</dbReference>
<dbReference type="InterPro" id="IPR003594">
    <property type="entry name" value="HATPase_dom"/>
</dbReference>
<dbReference type="CDD" id="cd17546">
    <property type="entry name" value="REC_hyHK_CKI1_RcsC-like"/>
    <property type="match status" value="1"/>
</dbReference>
<dbReference type="InterPro" id="IPR001789">
    <property type="entry name" value="Sig_transdc_resp-reg_receiver"/>
</dbReference>
<dbReference type="Gene3D" id="3.30.565.10">
    <property type="entry name" value="Histidine kinase-like ATPase, C-terminal domain"/>
    <property type="match status" value="1"/>
</dbReference>
<dbReference type="InterPro" id="IPR000014">
    <property type="entry name" value="PAS"/>
</dbReference>
<sequence>MEQFHRFDISDFFDQYKAPLFLMDKEEIIYVNKFYKENFKDLPDNWRDFFSSKEARYKLEEFFKSGQEIDSKIYQNIITKDGLSLSYNWDFTNLPSDYQSRFLVVKGEKKEIIPEKPALFLSDPSEYSKEEIQYLRTILNNTHDLIAILDSAGNYKFISASVGEKLGFSVNSIVGRNFRDFLSMGVLEIVKGDYRSVLENKQEVNIDFWIQGMNGKRIYIESFAKNLLDDPYIRGILFSARDITDFIETKEDLRRSEEKYRTLVEESTEIIFSLSDTFELTYVSPNVTQFLGYSSDEVTGHSIFEYLDPEDLGAFQGMLSEEENFLEKNQILEFRLKHKDGSFRVFNSNGKVIKNKENSKGYYTGIARDISKLKEAQQALLKEKERAEQASLIKSQFLSIMSHEIRTPLNAVVGMSHFLMQENPRPDQLENLKTLQFSAENLTGLINDILDYSKIESGKIELELVPFDLRMLISRLVHSYSFQASEKNLKLSCQIDDSIPDSLIGDPIRIGQIVNNLISNAIKFTEKGEVSMHLTNLDQTEDEMRIRFVCSDTGIGIPSEKMDSIFEEFTQASSDTTRKYGGTGLGLTIVKRLVQLHGSDIEVQMKPEGGTDFAFELTFKIPSKKTKPMSDAGRSAPKSLEDASILVAEDNMVNQILIQKFLTSWNTGKLVLVSDGQEAMDEFEKADFDVVLLDLQMPRVDGFEVAEYIRSHSDAHKSQTPILVLTASSIHEIREKMNEVGINDFVPKPFTPEGLYDKLLGQLNKKG</sequence>
<dbReference type="PROSITE" id="PS50113">
    <property type="entry name" value="PAC"/>
    <property type="match status" value="1"/>
</dbReference>
<dbReference type="PROSITE" id="PS50109">
    <property type="entry name" value="HIS_KIN"/>
    <property type="match status" value="1"/>
</dbReference>
<keyword evidence="11" id="KW-1185">Reference proteome</keyword>
<comment type="caution">
    <text evidence="10">The sequence shown here is derived from an EMBL/GenBank/DDBJ whole genome shotgun (WGS) entry which is preliminary data.</text>
</comment>
<dbReference type="Pfam" id="PF08447">
    <property type="entry name" value="PAS_3"/>
    <property type="match status" value="1"/>
</dbReference>
<dbReference type="SMART" id="SM00091">
    <property type="entry name" value="PAS"/>
    <property type="match status" value="2"/>
</dbReference>
<dbReference type="InterPro" id="IPR011006">
    <property type="entry name" value="CheY-like_superfamily"/>
</dbReference>
<dbReference type="InterPro" id="IPR036097">
    <property type="entry name" value="HisK_dim/P_sf"/>
</dbReference>
<evidence type="ECO:0000259" key="8">
    <source>
        <dbReference type="PROSITE" id="PS50112"/>
    </source>
</evidence>
<dbReference type="SUPFAM" id="SSF55874">
    <property type="entry name" value="ATPase domain of HSP90 chaperone/DNA topoisomerase II/histidine kinase"/>
    <property type="match status" value="1"/>
</dbReference>
<keyword evidence="3 5" id="KW-0597">Phosphoprotein</keyword>
<organism evidence="10 11">
    <name type="scientific">Algoriphagus namhaensis</name>
    <dbReference type="NCBI Taxonomy" id="915353"/>
    <lineage>
        <taxon>Bacteria</taxon>
        <taxon>Pseudomonadati</taxon>
        <taxon>Bacteroidota</taxon>
        <taxon>Cytophagia</taxon>
        <taxon>Cytophagales</taxon>
        <taxon>Cyclobacteriaceae</taxon>
        <taxon>Algoriphagus</taxon>
    </lineage>
</organism>
<dbReference type="SMART" id="SM00388">
    <property type="entry name" value="HisKA"/>
    <property type="match status" value="1"/>
</dbReference>
<dbReference type="Gene3D" id="3.40.50.2300">
    <property type="match status" value="1"/>
</dbReference>
<dbReference type="PROSITE" id="PS50110">
    <property type="entry name" value="RESPONSE_REGULATORY"/>
    <property type="match status" value="1"/>
</dbReference>
<dbReference type="InterPro" id="IPR001610">
    <property type="entry name" value="PAC"/>
</dbReference>
<feature type="modified residue" description="4-aspartylphosphate" evidence="5">
    <location>
        <position position="694"/>
    </location>
</feature>
<comment type="catalytic activity">
    <reaction evidence="1">
        <text>ATP + protein L-histidine = ADP + protein N-phospho-L-histidine.</text>
        <dbReference type="EC" id="2.7.13.3"/>
    </reaction>
</comment>
<dbReference type="InterPro" id="IPR003661">
    <property type="entry name" value="HisK_dim/P_dom"/>
</dbReference>
<evidence type="ECO:0000256" key="3">
    <source>
        <dbReference type="ARBA" id="ARBA00022553"/>
    </source>
</evidence>
<dbReference type="Pfam" id="PF02518">
    <property type="entry name" value="HATPase_c"/>
    <property type="match status" value="1"/>
</dbReference>
<dbReference type="SUPFAM" id="SSF55785">
    <property type="entry name" value="PYP-like sensor domain (PAS domain)"/>
    <property type="match status" value="2"/>
</dbReference>
<dbReference type="CDD" id="cd00130">
    <property type="entry name" value="PAS"/>
    <property type="match status" value="2"/>
</dbReference>
<gene>
    <name evidence="10" type="ORF">ACFOSV_15770</name>
</gene>
<dbReference type="Gene3D" id="1.10.287.130">
    <property type="match status" value="1"/>
</dbReference>
<dbReference type="InterPro" id="IPR004358">
    <property type="entry name" value="Sig_transdc_His_kin-like_C"/>
</dbReference>
<feature type="domain" description="PAS" evidence="8">
    <location>
        <begin position="131"/>
        <end position="201"/>
    </location>
</feature>
<dbReference type="InterPro" id="IPR013655">
    <property type="entry name" value="PAS_fold_3"/>
</dbReference>
<keyword evidence="4" id="KW-0902">Two-component regulatory system</keyword>